<feature type="non-terminal residue" evidence="2">
    <location>
        <position position="1"/>
    </location>
</feature>
<keyword evidence="1" id="KW-0812">Transmembrane</keyword>
<organism evidence="2">
    <name type="scientific">marine metagenome</name>
    <dbReference type="NCBI Taxonomy" id="408172"/>
    <lineage>
        <taxon>unclassified sequences</taxon>
        <taxon>metagenomes</taxon>
        <taxon>ecological metagenomes</taxon>
    </lineage>
</organism>
<keyword evidence="1" id="KW-1133">Transmembrane helix</keyword>
<gene>
    <name evidence="2" type="ORF">METZ01_LOCUS503096</name>
</gene>
<reference evidence="2" key="1">
    <citation type="submission" date="2018-05" db="EMBL/GenBank/DDBJ databases">
        <authorList>
            <person name="Lanie J.A."/>
            <person name="Ng W.-L."/>
            <person name="Kazmierczak K.M."/>
            <person name="Andrzejewski T.M."/>
            <person name="Davidsen T.M."/>
            <person name="Wayne K.J."/>
            <person name="Tettelin H."/>
            <person name="Glass J.I."/>
            <person name="Rusch D."/>
            <person name="Podicherti R."/>
            <person name="Tsui H.-C.T."/>
            <person name="Winkler M.E."/>
        </authorList>
    </citation>
    <scope>NUCLEOTIDE SEQUENCE</scope>
</reference>
<name>A0A383E0A6_9ZZZZ</name>
<evidence type="ECO:0000256" key="1">
    <source>
        <dbReference type="SAM" id="Phobius"/>
    </source>
</evidence>
<feature type="transmembrane region" description="Helical" evidence="1">
    <location>
        <begin position="37"/>
        <end position="59"/>
    </location>
</feature>
<dbReference type="AlphaFoldDB" id="A0A383E0A6"/>
<protein>
    <submittedName>
        <fullName evidence="2">Uncharacterized protein</fullName>
    </submittedName>
</protein>
<accession>A0A383E0A6</accession>
<proteinExistence type="predicted"/>
<sequence length="64" mass="7797">VRLLIVGDEWFDKKIKSEIKVVYLIPRYIFKFIKKKYIPWKITMILSVIFSIFPLIFYLKKNNG</sequence>
<keyword evidence="1" id="KW-0472">Membrane</keyword>
<feature type="non-terminal residue" evidence="2">
    <location>
        <position position="64"/>
    </location>
</feature>
<dbReference type="EMBL" id="UINC01221774">
    <property type="protein sequence ID" value="SVE50242.1"/>
    <property type="molecule type" value="Genomic_DNA"/>
</dbReference>
<evidence type="ECO:0000313" key="2">
    <source>
        <dbReference type="EMBL" id="SVE50242.1"/>
    </source>
</evidence>